<evidence type="ECO:0000313" key="2">
    <source>
        <dbReference type="EMBL" id="CDM67165.1"/>
    </source>
</evidence>
<dbReference type="AlphaFoldDB" id="A0A0B6X4N8"/>
<name>A0A0B6X4N8_9BACT</name>
<dbReference type="STRING" id="454194.PYK22_03214"/>
<dbReference type="Pfam" id="PF05107">
    <property type="entry name" value="Cas_Cas7"/>
    <property type="match status" value="1"/>
</dbReference>
<dbReference type="NCBIfam" id="TIGR01595">
    <property type="entry name" value="cas_CT1132"/>
    <property type="match status" value="1"/>
</dbReference>
<keyword evidence="3" id="KW-1185">Reference proteome</keyword>
<evidence type="ECO:0000256" key="1">
    <source>
        <dbReference type="SAM" id="MobiDB-lite"/>
    </source>
</evidence>
<dbReference type="InterPro" id="IPR006482">
    <property type="entry name" value="Cas7_Csh2/Csh2"/>
</dbReference>
<reference evidence="2 3" key="2">
    <citation type="submission" date="2015-01" db="EMBL/GenBank/DDBJ databases">
        <title>Complete genome sequence of Pyrinomonas methylaliphatogenes type strain K22T.</title>
        <authorList>
            <person name="Lee K.C.Y."/>
            <person name="Power J.F."/>
            <person name="Dunfield P.F."/>
            <person name="Morgan X.C."/>
            <person name="Huttenhower C."/>
            <person name="Stott M.B."/>
        </authorList>
    </citation>
    <scope>NUCLEOTIDE SEQUENCE [LARGE SCALE GENOMIC DNA]</scope>
    <source>
        <strain evidence="2 3">K22</strain>
    </source>
</reference>
<protein>
    <submittedName>
        <fullName evidence="2">CRISPR-associated protein Cas7/Csh2, subtype I-B/HMARI</fullName>
    </submittedName>
</protein>
<evidence type="ECO:0000313" key="3">
    <source>
        <dbReference type="Proteomes" id="UP000031518"/>
    </source>
</evidence>
<dbReference type="NCBIfam" id="TIGR02590">
    <property type="entry name" value="cas_Csh2"/>
    <property type="match status" value="1"/>
</dbReference>
<feature type="region of interest" description="Disordered" evidence="1">
    <location>
        <begin position="126"/>
        <end position="147"/>
    </location>
</feature>
<dbReference type="EMBL" id="CBXV010000009">
    <property type="protein sequence ID" value="CDM67165.1"/>
    <property type="molecule type" value="Genomic_DNA"/>
</dbReference>
<reference evidence="2 3" key="1">
    <citation type="submission" date="2013-12" db="EMBL/GenBank/DDBJ databases">
        <authorList>
            <person name="Stott M."/>
        </authorList>
    </citation>
    <scope>NUCLEOTIDE SEQUENCE [LARGE SCALE GENOMIC DNA]</scope>
    <source>
        <strain evidence="2 3">K22</strain>
    </source>
</reference>
<gene>
    <name evidence="2" type="ORF">PYK22_03214</name>
</gene>
<dbReference type="RefSeq" id="WP_041979462.1">
    <property type="nucleotide sequence ID" value="NZ_CBXV010000009.1"/>
</dbReference>
<dbReference type="GO" id="GO:0043571">
    <property type="term" value="P:maintenance of CRISPR repeat elements"/>
    <property type="evidence" value="ECO:0007669"/>
    <property type="project" value="InterPro"/>
</dbReference>
<dbReference type="Proteomes" id="UP000031518">
    <property type="component" value="Unassembled WGS sequence"/>
</dbReference>
<feature type="compositionally biased region" description="Basic and acidic residues" evidence="1">
    <location>
        <begin position="126"/>
        <end position="142"/>
    </location>
</feature>
<dbReference type="InterPro" id="IPR013419">
    <property type="entry name" value="CRISPR-assoc_prot_Cas7/Csh2"/>
</dbReference>
<sequence length="339" mass="38526">MEKTYPYRSEILFLYDVFRCNPNGDPFENRPRQDPETGRIDVTDVRLKRTIRDYILRYKHRDPNDGLEIFVRVADEKALTAERRYEEIFGSLPKAGEVERVKEQLIKTCVDVRLFGALVPITEKRAAKGKKGKAETPAKGDEGGESGGVQLTGAVQFNPGQSLHAAEILEIAGTGGFASKETARQKTFRREFIVPYALIGFYGVINENLAKETGLTEEDVALLMEAMWRGTLSLHSRSKAFHHPRLLLRFDFTNEVQCGYFLDRIELERNLGDERRIRSPKDYMVKIDGVLETVQRRAGNLARIECWIDSGLRLSPEELSEKLAELLADKRDALTFQAA</sequence>
<organism evidence="2 3">
    <name type="scientific">Pyrinomonas methylaliphatogenes</name>
    <dbReference type="NCBI Taxonomy" id="454194"/>
    <lineage>
        <taxon>Bacteria</taxon>
        <taxon>Pseudomonadati</taxon>
        <taxon>Acidobacteriota</taxon>
        <taxon>Blastocatellia</taxon>
        <taxon>Blastocatellales</taxon>
        <taxon>Pyrinomonadaceae</taxon>
        <taxon>Pyrinomonas</taxon>
    </lineage>
</organism>
<accession>A0A0B6X4N8</accession>
<proteinExistence type="predicted"/>